<protein>
    <submittedName>
        <fullName evidence="2">Uncharacterized protein</fullName>
    </submittedName>
</protein>
<feature type="transmembrane region" description="Helical" evidence="1">
    <location>
        <begin position="107"/>
        <end position="130"/>
    </location>
</feature>
<evidence type="ECO:0000256" key="1">
    <source>
        <dbReference type="SAM" id="Phobius"/>
    </source>
</evidence>
<sequence length="273" mass="30873">MKLKNTKKIIVFILMLYFVLITVHVFLGIHSASGILSAKGNISVGLFFALQSGGGNSNMLVDIFQMFLLTIIGSAFFIYLKNNNIFSNVQQRIGYTIFLKQGLKDTFGAAAALSIVTNLYEMFLINWFYFPFVYKTNDQVYLHAIRPANILTNDLSEIVLFILLSAIGWGIFAILVFSLGLHIRKNAFYPIIGPLLGLILILLPTLGNMNNLIWRTFSYTWFLFSLVAPGQYTFVSQTPPIKSIFAFIIAAFIYLMIAAVLISVWYKQKVERE</sequence>
<evidence type="ECO:0000313" key="2">
    <source>
        <dbReference type="EMBL" id="RHW55295.1"/>
    </source>
</evidence>
<accession>A0A396SSW8</accession>
<comment type="caution">
    <text evidence="2">The sequence shown here is derived from an EMBL/GenBank/DDBJ whole genome shotgun (WGS) entry which is preliminary data.</text>
</comment>
<feature type="transmembrane region" description="Helical" evidence="1">
    <location>
        <begin position="63"/>
        <end position="80"/>
    </location>
</feature>
<evidence type="ECO:0000313" key="3">
    <source>
        <dbReference type="Proteomes" id="UP000265862"/>
    </source>
</evidence>
<name>A0A396SSW8_9LACO</name>
<keyword evidence="1" id="KW-0472">Membrane</keyword>
<dbReference type="EMBL" id="QOCV01000001">
    <property type="protein sequence ID" value="RHW55295.1"/>
    <property type="molecule type" value="Genomic_DNA"/>
</dbReference>
<keyword evidence="1" id="KW-0812">Transmembrane</keyword>
<dbReference type="AlphaFoldDB" id="A0A396SSW8"/>
<gene>
    <name evidence="2" type="ORF">DS835_00055</name>
</gene>
<dbReference type="Proteomes" id="UP000265862">
    <property type="component" value="Unassembled WGS sequence"/>
</dbReference>
<reference evidence="2 3" key="1">
    <citation type="submission" date="2018-07" db="EMBL/GenBank/DDBJ databases">
        <title>Genome sequences of six Lactobacillus spp. isolated from bumble bee guts.</title>
        <authorList>
            <person name="Motta E.V.S."/>
            <person name="Moran N.A."/>
        </authorList>
    </citation>
    <scope>NUCLEOTIDE SEQUENCE [LARGE SCALE GENOMIC DNA]</scope>
    <source>
        <strain evidence="2 3">OCC3</strain>
    </source>
</reference>
<feature type="transmembrane region" description="Helical" evidence="1">
    <location>
        <begin position="187"/>
        <end position="206"/>
    </location>
</feature>
<feature type="transmembrane region" description="Helical" evidence="1">
    <location>
        <begin position="244"/>
        <end position="266"/>
    </location>
</feature>
<organism evidence="2 3">
    <name type="scientific">Lactobacillus bombicola</name>
    <dbReference type="NCBI Taxonomy" id="1505723"/>
    <lineage>
        <taxon>Bacteria</taxon>
        <taxon>Bacillati</taxon>
        <taxon>Bacillota</taxon>
        <taxon>Bacilli</taxon>
        <taxon>Lactobacillales</taxon>
        <taxon>Lactobacillaceae</taxon>
        <taxon>Lactobacillus</taxon>
    </lineage>
</organism>
<proteinExistence type="predicted"/>
<keyword evidence="1" id="KW-1133">Transmembrane helix</keyword>
<dbReference type="RefSeq" id="WP_118897387.1">
    <property type="nucleotide sequence ID" value="NZ_QOCV01000001.1"/>
</dbReference>
<feature type="transmembrane region" description="Helical" evidence="1">
    <location>
        <begin position="158"/>
        <end position="180"/>
    </location>
</feature>
<feature type="transmembrane region" description="Helical" evidence="1">
    <location>
        <begin position="9"/>
        <end position="29"/>
    </location>
</feature>